<gene>
    <name evidence="1" type="ORF">CMV_028100</name>
</gene>
<dbReference type="OrthoDB" id="1735681at2759"/>
<evidence type="ECO:0000313" key="1">
    <source>
        <dbReference type="EMBL" id="KAF3945533.1"/>
    </source>
</evidence>
<keyword evidence="2" id="KW-1185">Reference proteome</keyword>
<evidence type="ECO:0000313" key="2">
    <source>
        <dbReference type="Proteomes" id="UP000737018"/>
    </source>
</evidence>
<dbReference type="Proteomes" id="UP000737018">
    <property type="component" value="Unassembled WGS sequence"/>
</dbReference>
<accession>A0A8J4QI64</accession>
<sequence length="125" mass="14460">MGYDVVPTEAPSANMPSDESLIFNEKKKKRCRFFFKKSLWVCCSNVELVRGDAHQEKESEKEKKVGFKHKSKMNVFMCCSNMEVETKEEKEQVNNPMKSCMMMCFSSFVVVRSKSTDLGHQTPKK</sequence>
<name>A0A8J4QI64_9ROSI</name>
<proteinExistence type="predicted"/>
<dbReference type="AlphaFoldDB" id="A0A8J4QI64"/>
<reference evidence="1" key="1">
    <citation type="submission" date="2020-03" db="EMBL/GenBank/DDBJ databases">
        <title>Castanea mollissima Vanexum genome sequencing.</title>
        <authorList>
            <person name="Staton M."/>
        </authorList>
    </citation>
    <scope>NUCLEOTIDE SEQUENCE</scope>
    <source>
        <tissue evidence="1">Leaf</tissue>
    </source>
</reference>
<dbReference type="EMBL" id="JRKL02012317">
    <property type="protein sequence ID" value="KAF3945533.1"/>
    <property type="molecule type" value="Genomic_DNA"/>
</dbReference>
<comment type="caution">
    <text evidence="1">The sequence shown here is derived from an EMBL/GenBank/DDBJ whole genome shotgun (WGS) entry which is preliminary data.</text>
</comment>
<organism evidence="1 2">
    <name type="scientific">Castanea mollissima</name>
    <name type="common">Chinese chestnut</name>
    <dbReference type="NCBI Taxonomy" id="60419"/>
    <lineage>
        <taxon>Eukaryota</taxon>
        <taxon>Viridiplantae</taxon>
        <taxon>Streptophyta</taxon>
        <taxon>Embryophyta</taxon>
        <taxon>Tracheophyta</taxon>
        <taxon>Spermatophyta</taxon>
        <taxon>Magnoliopsida</taxon>
        <taxon>eudicotyledons</taxon>
        <taxon>Gunneridae</taxon>
        <taxon>Pentapetalae</taxon>
        <taxon>rosids</taxon>
        <taxon>fabids</taxon>
        <taxon>Fagales</taxon>
        <taxon>Fagaceae</taxon>
        <taxon>Castanea</taxon>
    </lineage>
</organism>
<protein>
    <submittedName>
        <fullName evidence="1">Uncharacterized protein</fullName>
    </submittedName>
</protein>